<comment type="caution">
    <text evidence="1">The sequence shown here is derived from an EMBL/GenBank/DDBJ whole genome shotgun (WGS) entry which is preliminary data.</text>
</comment>
<evidence type="ECO:0000313" key="1">
    <source>
        <dbReference type="EMBL" id="TFK13858.1"/>
    </source>
</evidence>
<accession>A0A4D9F3E0</accession>
<dbReference type="Proteomes" id="UP000297703">
    <property type="component" value="Unassembled WGS sequence"/>
</dbReference>
<organism evidence="1 2">
    <name type="scientific">Platysternon megacephalum</name>
    <name type="common">big-headed turtle</name>
    <dbReference type="NCBI Taxonomy" id="55544"/>
    <lineage>
        <taxon>Eukaryota</taxon>
        <taxon>Metazoa</taxon>
        <taxon>Chordata</taxon>
        <taxon>Craniata</taxon>
        <taxon>Vertebrata</taxon>
        <taxon>Euteleostomi</taxon>
        <taxon>Archelosauria</taxon>
        <taxon>Testudinata</taxon>
        <taxon>Testudines</taxon>
        <taxon>Cryptodira</taxon>
        <taxon>Durocryptodira</taxon>
        <taxon>Testudinoidea</taxon>
        <taxon>Platysternidae</taxon>
        <taxon>Platysternon</taxon>
    </lineage>
</organism>
<keyword evidence="2" id="KW-1185">Reference proteome</keyword>
<reference evidence="1 2" key="2">
    <citation type="submission" date="2019-04" db="EMBL/GenBank/DDBJ databases">
        <title>The genome sequence of big-headed turtle.</title>
        <authorList>
            <person name="Gong S."/>
        </authorList>
    </citation>
    <scope>NUCLEOTIDE SEQUENCE [LARGE SCALE GENOMIC DNA]</scope>
    <source>
        <strain evidence="1">DO16091913</strain>
        <tissue evidence="1">Muscle</tissue>
    </source>
</reference>
<reference evidence="1 2" key="1">
    <citation type="submission" date="2019-04" db="EMBL/GenBank/DDBJ databases">
        <title>Draft genome of the big-headed turtle Platysternon megacephalum.</title>
        <authorList>
            <person name="Gong S."/>
        </authorList>
    </citation>
    <scope>NUCLEOTIDE SEQUENCE [LARGE SCALE GENOMIC DNA]</scope>
    <source>
        <strain evidence="1">DO16091913</strain>
        <tissue evidence="1">Muscle</tissue>
    </source>
</reference>
<protein>
    <submittedName>
        <fullName evidence="1">Microtubule-actin cross-linking factor 1</fullName>
    </submittedName>
</protein>
<gene>
    <name evidence="1" type="ORF">DR999_PMT02881</name>
</gene>
<sequence length="167" mass="17781">MGTCRLPLVVGPCLQEESSCECCGLAACPAGWWGDGQANAGVMVFAGKTNPSLRDSHFPGGKLGPPSLTLNTSNRGSHWCWRLPSSRSTWAPLQVSRQLALLVAGHRCRAAACPGALLAAAWHSSYMLLPWQESPHGVSLLHMLGLPRAARRAAGHSPSRTRCVAEF</sequence>
<dbReference type="EMBL" id="QXTE01000014">
    <property type="protein sequence ID" value="TFK13858.1"/>
    <property type="molecule type" value="Genomic_DNA"/>
</dbReference>
<evidence type="ECO:0000313" key="2">
    <source>
        <dbReference type="Proteomes" id="UP000297703"/>
    </source>
</evidence>
<name>A0A4D9F3E0_9SAUR</name>
<dbReference type="AlphaFoldDB" id="A0A4D9F3E0"/>
<proteinExistence type="predicted"/>